<gene>
    <name evidence="1" type="ORF">PDE_00057</name>
</gene>
<sequence>MIYTSRLAVSPGCDNTNLAGVACQDSDAKDEVLGAPHLSHSCHMDSCSQPSFKKELRSQSRLVPNVRSF</sequence>
<dbReference type="EMBL" id="KB644408">
    <property type="protein sequence ID" value="EPS25126.1"/>
    <property type="molecule type" value="Genomic_DNA"/>
</dbReference>
<protein>
    <submittedName>
        <fullName evidence="1">Uncharacterized protein</fullName>
    </submittedName>
</protein>
<keyword evidence="2" id="KW-1185">Reference proteome</keyword>
<evidence type="ECO:0000313" key="2">
    <source>
        <dbReference type="Proteomes" id="UP000019376"/>
    </source>
</evidence>
<dbReference type="AlphaFoldDB" id="S7Z8X9"/>
<name>S7Z8X9_PENO1</name>
<proteinExistence type="predicted"/>
<dbReference type="Proteomes" id="UP000019376">
    <property type="component" value="Unassembled WGS sequence"/>
</dbReference>
<dbReference type="HOGENOM" id="CLU_2776730_0_0_1"/>
<reference evidence="1 2" key="1">
    <citation type="journal article" date="2013" name="PLoS ONE">
        <title>Genomic and secretomic analyses reveal unique features of the lignocellulolytic enzyme system of Penicillium decumbens.</title>
        <authorList>
            <person name="Liu G."/>
            <person name="Zhang L."/>
            <person name="Wei X."/>
            <person name="Zou G."/>
            <person name="Qin Y."/>
            <person name="Ma L."/>
            <person name="Li J."/>
            <person name="Zheng H."/>
            <person name="Wang S."/>
            <person name="Wang C."/>
            <person name="Xun L."/>
            <person name="Zhao G.-P."/>
            <person name="Zhou Z."/>
            <person name="Qu Y."/>
        </authorList>
    </citation>
    <scope>NUCLEOTIDE SEQUENCE [LARGE SCALE GENOMIC DNA]</scope>
    <source>
        <strain evidence="2">114-2 / CGMCC 5302</strain>
    </source>
</reference>
<evidence type="ECO:0000313" key="1">
    <source>
        <dbReference type="EMBL" id="EPS25126.1"/>
    </source>
</evidence>
<organism evidence="1 2">
    <name type="scientific">Penicillium oxalicum (strain 114-2 / CGMCC 5302)</name>
    <name type="common">Penicillium decumbens</name>
    <dbReference type="NCBI Taxonomy" id="933388"/>
    <lineage>
        <taxon>Eukaryota</taxon>
        <taxon>Fungi</taxon>
        <taxon>Dikarya</taxon>
        <taxon>Ascomycota</taxon>
        <taxon>Pezizomycotina</taxon>
        <taxon>Eurotiomycetes</taxon>
        <taxon>Eurotiomycetidae</taxon>
        <taxon>Eurotiales</taxon>
        <taxon>Aspergillaceae</taxon>
        <taxon>Penicillium</taxon>
    </lineage>
</organism>
<accession>S7Z8X9</accession>